<gene>
    <name evidence="2" type="ORF">INT44_002790</name>
</gene>
<keyword evidence="3" id="KW-1185">Reference proteome</keyword>
<dbReference type="InterPro" id="IPR036537">
    <property type="entry name" value="Adaptor_Cbl_N_dom_sf"/>
</dbReference>
<reference evidence="2" key="1">
    <citation type="submission" date="2020-12" db="EMBL/GenBank/DDBJ databases">
        <title>Metabolic potential, ecology and presence of endohyphal bacteria is reflected in genomic diversity of Mucoromycotina.</title>
        <authorList>
            <person name="Muszewska A."/>
            <person name="Okrasinska A."/>
            <person name="Steczkiewicz K."/>
            <person name="Drgas O."/>
            <person name="Orlowska M."/>
            <person name="Perlinska-Lenart U."/>
            <person name="Aleksandrzak-Piekarczyk T."/>
            <person name="Szatraj K."/>
            <person name="Zielenkiewicz U."/>
            <person name="Pilsyk S."/>
            <person name="Malc E."/>
            <person name="Mieczkowski P."/>
            <person name="Kruszewska J.S."/>
            <person name="Biernat P."/>
            <person name="Pawlowska J."/>
        </authorList>
    </citation>
    <scope>NUCLEOTIDE SEQUENCE</scope>
    <source>
        <strain evidence="2">WA0000051536</strain>
    </source>
</reference>
<dbReference type="AlphaFoldDB" id="A0A8H7Q688"/>
<evidence type="ECO:0000256" key="1">
    <source>
        <dbReference type="SAM" id="MobiDB-lite"/>
    </source>
</evidence>
<sequence>MFKKRSKSPGPSKSRSPDVTDGPPVPTPSKSFTFRKSKDSSQRDKKSVTPSMEFSPRTDSSSSSSYDAVSREKPLPEPSSYQILQESAEATNSVAEGTDGKISKLYRMGTDVLLKANDTYVTETGYVNTVHKFGTNVMDAITKADNGLVMSAKQAISSAMSNSAVIENAMHIADNLADIGKVLPFVSPAFVLLKIIIDIEKKARDAEAKCTDLLERINFMMGNLTILEKVTVTEAVKGVVLRIEKTLKSSLDLISAYRKQGIISRRLNFGNKDKFESCATKVKDVTGDLMISLQIQQTGQLEILSRGIPVDFDDQLAQEFVNVHGEDGKKNPELVKEFAQQIHSTMDADTMQQLTVDITDIIKENQEEVRKRIQEQVADAVAKGFEDFSLHMLEIEKEDKLHCVQCDEEYRESLNGKTSCAFHKAGYDDWNKSWPCCGQGHPCARGPHRLKHHSEYPYNNFFKYARDIINYVDTVDEWAECKDADLETGAKEYAMIGHLLRWTTKGHMIGKPTILIHIGTVWYDQPYYFQTFTAEDIQKVNIDPKPLFEKSVIYRTTPNEAQFTLAEWTFDEAGVVNGIQLTAKAASSDEYAIKVIPISSTTAEKVGDVQVISKGGFKIYTPNAPYILPEMQRIGPTLPNEPSRPVRDDFVSSGSARVALLQGDALVPNAQYAREDMDYFHGSISVFNKSKDTPIVITGITAQYRMIGDHEYMKVDALDMDGSQFPLKVEPFDHKPVIFRASVPRTESDAKLGIKMWNRALVARDRPIRIKFVAQEIDGDKASLVMEYVFNPYPPSKPTSADFGFFFVDDIPRCDRYVVRVKAGSDTNVVDVGSKSYGELDLHRLVHRAISNGRSEIDLSLNRDEDSGLWRWNAWALIDTSCRRVYAFKVLITDGFSVCLGYAPCPEYGDATETRDIQYADEKAYLPEVTLDELPEYAQSDDIDDIVEHVEIPNGKQASNGNGVSNGTAPEQNSPNGNLELRLESIDRNLDRLATAMENLVTLLAQRQ</sequence>
<evidence type="ECO:0000313" key="2">
    <source>
        <dbReference type="EMBL" id="KAG2186566.1"/>
    </source>
</evidence>
<dbReference type="CDD" id="cd21037">
    <property type="entry name" value="MLKL_NTD"/>
    <property type="match status" value="1"/>
</dbReference>
<comment type="caution">
    <text evidence="2">The sequence shown here is derived from an EMBL/GenBank/DDBJ whole genome shotgun (WGS) entry which is preliminary data.</text>
</comment>
<dbReference type="GO" id="GO:0007166">
    <property type="term" value="P:cell surface receptor signaling pathway"/>
    <property type="evidence" value="ECO:0007669"/>
    <property type="project" value="InterPro"/>
</dbReference>
<dbReference type="EMBL" id="JAEPRA010000004">
    <property type="protein sequence ID" value="KAG2186566.1"/>
    <property type="molecule type" value="Genomic_DNA"/>
</dbReference>
<organism evidence="2 3">
    <name type="scientific">Umbelopsis vinacea</name>
    <dbReference type="NCBI Taxonomy" id="44442"/>
    <lineage>
        <taxon>Eukaryota</taxon>
        <taxon>Fungi</taxon>
        <taxon>Fungi incertae sedis</taxon>
        <taxon>Mucoromycota</taxon>
        <taxon>Mucoromycotina</taxon>
        <taxon>Umbelopsidomycetes</taxon>
        <taxon>Umbelopsidales</taxon>
        <taxon>Umbelopsidaceae</taxon>
        <taxon>Umbelopsis</taxon>
    </lineage>
</organism>
<feature type="compositionally biased region" description="Polar residues" evidence="1">
    <location>
        <begin position="956"/>
        <end position="977"/>
    </location>
</feature>
<dbReference type="InterPro" id="IPR059179">
    <property type="entry name" value="MLKL-like_MCAfunc"/>
</dbReference>
<feature type="compositionally biased region" description="Basic and acidic residues" evidence="1">
    <location>
        <begin position="36"/>
        <end position="47"/>
    </location>
</feature>
<proteinExistence type="predicted"/>
<accession>A0A8H7Q688</accession>
<protein>
    <submittedName>
        <fullName evidence="2">Uncharacterized protein</fullName>
    </submittedName>
</protein>
<dbReference type="Gene3D" id="1.20.930.20">
    <property type="entry name" value="Adaptor protein Cbl, N-terminal domain"/>
    <property type="match status" value="1"/>
</dbReference>
<dbReference type="Proteomes" id="UP000612746">
    <property type="component" value="Unassembled WGS sequence"/>
</dbReference>
<feature type="region of interest" description="Disordered" evidence="1">
    <location>
        <begin position="954"/>
        <end position="978"/>
    </location>
</feature>
<dbReference type="OrthoDB" id="61437at2759"/>
<feature type="region of interest" description="Disordered" evidence="1">
    <location>
        <begin position="1"/>
        <end position="78"/>
    </location>
</feature>
<feature type="compositionally biased region" description="Low complexity" evidence="1">
    <location>
        <begin position="8"/>
        <end position="22"/>
    </location>
</feature>
<evidence type="ECO:0000313" key="3">
    <source>
        <dbReference type="Proteomes" id="UP000612746"/>
    </source>
</evidence>
<name>A0A8H7Q688_9FUNG</name>